<feature type="domain" description="BHLH" evidence="13">
    <location>
        <begin position="189"/>
        <end position="239"/>
    </location>
</feature>
<protein>
    <submittedName>
        <fullName evidence="14">Sterol regulatory element-binding protein 1</fullName>
    </submittedName>
</protein>
<evidence type="ECO:0000256" key="1">
    <source>
        <dbReference type="ARBA" id="ARBA00004123"/>
    </source>
</evidence>
<evidence type="ECO:0000256" key="11">
    <source>
        <dbReference type="SAM" id="Coils"/>
    </source>
</evidence>
<dbReference type="Pfam" id="PF00010">
    <property type="entry name" value="HLH"/>
    <property type="match status" value="1"/>
</dbReference>
<evidence type="ECO:0000256" key="2">
    <source>
        <dbReference type="ARBA" id="ARBA00004477"/>
    </source>
</evidence>
<reference evidence="14" key="1">
    <citation type="submission" date="2017-07" db="EMBL/GenBank/DDBJ databases">
        <title>Intraspecific fitness towards temperature shifts on heat shock proteins and fatty acid synthesis gene expression in the temperature and Antarctic copepods Tigriopus sp.</title>
        <authorList>
            <person name="Lee J.-S."/>
        </authorList>
    </citation>
    <scope>NUCLEOTIDE SEQUENCE</scope>
</reference>
<evidence type="ECO:0000256" key="3">
    <source>
        <dbReference type="ARBA" id="ARBA00022692"/>
    </source>
</evidence>
<name>A0A343U6Y6_9MAXI</name>
<dbReference type="GO" id="GO:0005634">
    <property type="term" value="C:nucleus"/>
    <property type="evidence" value="ECO:0007669"/>
    <property type="project" value="UniProtKB-SubCell"/>
</dbReference>
<evidence type="ECO:0000256" key="6">
    <source>
        <dbReference type="ARBA" id="ARBA00023015"/>
    </source>
</evidence>
<dbReference type="GO" id="GO:0000981">
    <property type="term" value="F:DNA-binding transcription factor activity, RNA polymerase II-specific"/>
    <property type="evidence" value="ECO:0007669"/>
    <property type="project" value="TreeGrafter"/>
</dbReference>
<dbReference type="PROSITE" id="PS50888">
    <property type="entry name" value="BHLH"/>
    <property type="match status" value="1"/>
</dbReference>
<keyword evidence="11" id="KW-0175">Coiled coil</keyword>
<evidence type="ECO:0000256" key="10">
    <source>
        <dbReference type="ARBA" id="ARBA00023242"/>
    </source>
</evidence>
<dbReference type="GO" id="GO:0005789">
    <property type="term" value="C:endoplasmic reticulum membrane"/>
    <property type="evidence" value="ECO:0007669"/>
    <property type="project" value="UniProtKB-SubCell"/>
</dbReference>
<organism evidence="14">
    <name type="scientific">Tigriopus kingsejongensis</name>
    <dbReference type="NCBI Taxonomy" id="1133412"/>
    <lineage>
        <taxon>Eukaryota</taxon>
        <taxon>Metazoa</taxon>
        <taxon>Ecdysozoa</taxon>
        <taxon>Arthropoda</taxon>
        <taxon>Crustacea</taxon>
        <taxon>Multicrustacea</taxon>
        <taxon>Hexanauplia</taxon>
        <taxon>Copepoda</taxon>
        <taxon>Harpacticoida</taxon>
        <taxon>Harpacticidae</taxon>
        <taxon>Tigriopus</taxon>
    </lineage>
</organism>
<keyword evidence="5" id="KW-1133">Transmembrane helix</keyword>
<keyword evidence="3" id="KW-0812">Transmembrane</keyword>
<keyword evidence="6" id="KW-0805">Transcription regulation</keyword>
<proteinExistence type="evidence at transcript level"/>
<keyword evidence="4" id="KW-0256">Endoplasmic reticulum</keyword>
<dbReference type="SUPFAM" id="SSF47459">
    <property type="entry name" value="HLH, helix-loop-helix DNA-binding domain"/>
    <property type="match status" value="1"/>
</dbReference>
<evidence type="ECO:0000256" key="9">
    <source>
        <dbReference type="ARBA" id="ARBA00023163"/>
    </source>
</evidence>
<evidence type="ECO:0000256" key="7">
    <source>
        <dbReference type="ARBA" id="ARBA00023125"/>
    </source>
</evidence>
<keyword evidence="7" id="KW-0238">DNA-binding</keyword>
<accession>A0A343U6Y6</accession>
<feature type="coiled-coil region" evidence="11">
    <location>
        <begin position="229"/>
        <end position="256"/>
    </location>
</feature>
<dbReference type="InterPro" id="IPR011598">
    <property type="entry name" value="bHLH_dom"/>
</dbReference>
<dbReference type="EMBL" id="MF491611">
    <property type="protein sequence ID" value="AUZ82871.1"/>
    <property type="molecule type" value="mRNA"/>
</dbReference>
<dbReference type="CDD" id="cd11394">
    <property type="entry name" value="bHLHzip_SREBP"/>
    <property type="match status" value="1"/>
</dbReference>
<keyword evidence="8" id="KW-0472">Membrane</keyword>
<keyword evidence="10" id="KW-0539">Nucleus</keyword>
<dbReference type="PANTHER" id="PTHR46062">
    <property type="entry name" value="STEROL REGULATORY ELEMENT-BINDING PROTEIN"/>
    <property type="match status" value="1"/>
</dbReference>
<dbReference type="InterPro" id="IPR036638">
    <property type="entry name" value="HLH_DNA-bd_sf"/>
</dbReference>
<evidence type="ECO:0000256" key="5">
    <source>
        <dbReference type="ARBA" id="ARBA00022989"/>
    </source>
</evidence>
<dbReference type="SMART" id="SM00353">
    <property type="entry name" value="HLH"/>
    <property type="match status" value="1"/>
</dbReference>
<dbReference type="GO" id="GO:0046983">
    <property type="term" value="F:protein dimerization activity"/>
    <property type="evidence" value="ECO:0007669"/>
    <property type="project" value="InterPro"/>
</dbReference>
<feature type="region of interest" description="Disordered" evidence="12">
    <location>
        <begin position="25"/>
        <end position="44"/>
    </location>
</feature>
<comment type="subcellular location">
    <subcellularLocation>
        <location evidence="2">Endoplasmic reticulum membrane</location>
        <topology evidence="2">Multi-pass membrane protein</topology>
    </subcellularLocation>
    <subcellularLocation>
        <location evidence="1">Nucleus</location>
    </subcellularLocation>
</comment>
<dbReference type="PANTHER" id="PTHR46062:SF1">
    <property type="entry name" value="LP12374P"/>
    <property type="match status" value="1"/>
</dbReference>
<evidence type="ECO:0000256" key="4">
    <source>
        <dbReference type="ARBA" id="ARBA00022824"/>
    </source>
</evidence>
<dbReference type="Gene3D" id="4.10.280.10">
    <property type="entry name" value="Helix-loop-helix DNA-binding domain"/>
    <property type="match status" value="1"/>
</dbReference>
<evidence type="ECO:0000313" key="14">
    <source>
        <dbReference type="EMBL" id="AUZ82871.1"/>
    </source>
</evidence>
<dbReference type="AlphaFoldDB" id="A0A343U6Y6"/>
<evidence type="ECO:0000256" key="8">
    <source>
        <dbReference type="ARBA" id="ARBA00023136"/>
    </source>
</evidence>
<evidence type="ECO:0000256" key="12">
    <source>
        <dbReference type="SAM" id="MobiDB-lite"/>
    </source>
</evidence>
<keyword evidence="9" id="KW-0804">Transcription</keyword>
<evidence type="ECO:0000259" key="13">
    <source>
        <dbReference type="PROSITE" id="PS50888"/>
    </source>
</evidence>
<dbReference type="GO" id="GO:0000978">
    <property type="term" value="F:RNA polymerase II cis-regulatory region sequence-specific DNA binding"/>
    <property type="evidence" value="ECO:0007669"/>
    <property type="project" value="TreeGrafter"/>
</dbReference>
<sequence>MDVDPKLPPNCTLLPVNGCFTSQAGSPSASSGVSSPSSPVSPGQVVPQGALALAGLGHVQAVTSQESPTIRSLLQPAQGGINGSQKIILQPIVPSSNILVHTQSGGQPIFLQTAGGGTAQTLIEGTTLVYQPMEQTVASSQPLTVIKSDSLAPKMAFTFATASGPSLAHLDQIQPDIMPDDLPCGKRPERRSAHNIIEKRYRSSINDKIIELKNMVAGEDSKMNKSLILKKAIEYIKFLQNQNIKLKQDNMRLLAMKQEPLPSPPSAISLPDSPASLKSEHSGMHDKSRMVLCMALLALFIINPFSSMVAPSFDYAPSSASAGRTVLSIESSYSWKQLFQLSASTLILTSIYSGLFLLGMIKIFIYGEAYVPDNSSSKNKFWVHRKQTDMAMAGGVRKKQEVNRHLRLAVETLGRPVPVGRVELLLATMWQFVHQILHRLGLAGWFVKRAGGFTVDEQRRKQYVNARKEAALAYHQLHQVHLSTEARDHLTGVFLALTAVNLSEASGNTLPNNFRCHVYALMSLRIKHSLPRIFGFLARFFMFKAKRRQSRNEEIDANLGWMLEDEGQRFVMKGKWHFGQTCSHLTEDMDALNPLVAIGRYFRDHELQKALHIVVSPGQSTGKTGECLHSVKLTEDNNTAVDVGVLKPVQDSTARWWASVLATAAHWMLDEREKASQLYQNVESNPNGDNLVCLAVSACFQAQKMSQTPTSTTPYLLQTLDEATDRLEEAADHLMSQTTEDHPIDRSGLLLASDWLADARMDIWEQRSGSDPVAKSFLSSIQRDLNSLRKLAHGQDWLLSKVTLREATVRMMAGAAPGRTQQLLDSTLMQKSQAKSLICGKDDRTLHPGEREHATALYMACKHLPSQLLSMPGERAGMLTEAAKTLDKIGDKKRVRECYKLMKSLGTSVQA</sequence>